<feature type="transmembrane region" description="Helical" evidence="1">
    <location>
        <begin position="38"/>
        <end position="54"/>
    </location>
</feature>
<organism evidence="2">
    <name type="scientific">Arundo donax</name>
    <name type="common">Giant reed</name>
    <name type="synonym">Donax arundinaceus</name>
    <dbReference type="NCBI Taxonomy" id="35708"/>
    <lineage>
        <taxon>Eukaryota</taxon>
        <taxon>Viridiplantae</taxon>
        <taxon>Streptophyta</taxon>
        <taxon>Embryophyta</taxon>
        <taxon>Tracheophyta</taxon>
        <taxon>Spermatophyta</taxon>
        <taxon>Magnoliopsida</taxon>
        <taxon>Liliopsida</taxon>
        <taxon>Poales</taxon>
        <taxon>Poaceae</taxon>
        <taxon>PACMAD clade</taxon>
        <taxon>Arundinoideae</taxon>
        <taxon>Arundineae</taxon>
        <taxon>Arundo</taxon>
    </lineage>
</organism>
<proteinExistence type="predicted"/>
<evidence type="ECO:0000256" key="1">
    <source>
        <dbReference type="SAM" id="Phobius"/>
    </source>
</evidence>
<keyword evidence="1" id="KW-1133">Transmembrane helix</keyword>
<keyword evidence="1" id="KW-0812">Transmembrane</keyword>
<reference evidence="2" key="2">
    <citation type="journal article" date="2015" name="Data Brief">
        <title>Shoot transcriptome of the giant reed, Arundo donax.</title>
        <authorList>
            <person name="Barrero R.A."/>
            <person name="Guerrero F.D."/>
            <person name="Moolhuijzen P."/>
            <person name="Goolsby J.A."/>
            <person name="Tidwell J."/>
            <person name="Bellgard S.E."/>
            <person name="Bellgard M.I."/>
        </authorList>
    </citation>
    <scope>NUCLEOTIDE SEQUENCE</scope>
    <source>
        <tissue evidence="2">Shoot tissue taken approximately 20 cm above the soil surface</tissue>
    </source>
</reference>
<dbReference type="EMBL" id="GBRH01177255">
    <property type="protein sequence ID" value="JAE20641.1"/>
    <property type="molecule type" value="Transcribed_RNA"/>
</dbReference>
<evidence type="ECO:0000313" key="2">
    <source>
        <dbReference type="EMBL" id="JAE20641.1"/>
    </source>
</evidence>
<reference evidence="2" key="1">
    <citation type="submission" date="2014-09" db="EMBL/GenBank/DDBJ databases">
        <authorList>
            <person name="Magalhaes I.L.F."/>
            <person name="Oliveira U."/>
            <person name="Santos F.R."/>
            <person name="Vidigal T.H.D.A."/>
            <person name="Brescovit A.D."/>
            <person name="Santos A.J."/>
        </authorList>
    </citation>
    <scope>NUCLEOTIDE SEQUENCE</scope>
    <source>
        <tissue evidence="2">Shoot tissue taken approximately 20 cm above the soil surface</tissue>
    </source>
</reference>
<keyword evidence="1" id="KW-0472">Membrane</keyword>
<feature type="transmembrane region" description="Helical" evidence="1">
    <location>
        <begin position="12"/>
        <end position="32"/>
    </location>
</feature>
<dbReference type="AlphaFoldDB" id="A0A0A9GDN3"/>
<name>A0A0A9GDN3_ARUDO</name>
<sequence length="76" mass="8522">MYRLAPMPLISPHWCLVALFCRIFVHGVVVLTGRSVGVGLRLLFIFFTHAAIHFESSPHDRASPCASNCRSQHCSR</sequence>
<protein>
    <submittedName>
        <fullName evidence="2">Uncharacterized protein</fullName>
    </submittedName>
</protein>
<accession>A0A0A9GDN3</accession>